<proteinExistence type="predicted"/>
<evidence type="ECO:0000313" key="2">
    <source>
        <dbReference type="Proteomes" id="UP000604730"/>
    </source>
</evidence>
<gene>
    <name evidence="1" type="ORF">JJN12_09075</name>
</gene>
<accession>A0ABS1J1N7</accession>
<dbReference type="Proteomes" id="UP000604730">
    <property type="component" value="Unassembled WGS sequence"/>
</dbReference>
<dbReference type="EMBL" id="JAEPRJ010000001">
    <property type="protein sequence ID" value="MBK5897925.1"/>
    <property type="molecule type" value="Genomic_DNA"/>
</dbReference>
<evidence type="ECO:0000313" key="1">
    <source>
        <dbReference type="EMBL" id="MBK5897925.1"/>
    </source>
</evidence>
<reference evidence="1 2" key="1">
    <citation type="submission" date="2021-01" db="EMBL/GenBank/DDBJ databases">
        <title>Isolation and description of Catonella massiliensis sp. nov., a novel Catonella species, isolated from a stable periodontitis subject.</title>
        <authorList>
            <person name="Antezack A."/>
            <person name="Boxberger M."/>
            <person name="La Scola B."/>
            <person name="Monnet-Corti V."/>
        </authorList>
    </citation>
    <scope>NUCLEOTIDE SEQUENCE [LARGE SCALE GENOMIC DNA]</scope>
    <source>
        <strain evidence="1 2">Marseille-Q4567</strain>
    </source>
</reference>
<dbReference type="RefSeq" id="WP_208429381.1">
    <property type="nucleotide sequence ID" value="NZ_JAEPRJ010000001.1"/>
</dbReference>
<comment type="caution">
    <text evidence="1">The sequence shown here is derived from an EMBL/GenBank/DDBJ whole genome shotgun (WGS) entry which is preliminary data.</text>
</comment>
<keyword evidence="2" id="KW-1185">Reference proteome</keyword>
<organism evidence="1 2">
    <name type="scientific">Catonella massiliensis</name>
    <dbReference type="NCBI Taxonomy" id="2799636"/>
    <lineage>
        <taxon>Bacteria</taxon>
        <taxon>Bacillati</taxon>
        <taxon>Bacillota</taxon>
        <taxon>Clostridia</taxon>
        <taxon>Lachnospirales</taxon>
        <taxon>Lachnospiraceae</taxon>
        <taxon>Catonella</taxon>
    </lineage>
</organism>
<sequence>MKKKLMGLAFGGAFLVASLGVFGLVKAETTSEDITPNLNVVRSIEDKDQVNMYKAVIDEKGYQNITLNFDAAKKDEVNNGWTLKVYDENKEELYQVSGIKTQFTSANFAFAKGKTVYISVESGIKSSMFMPKGVEYNLNFHTYADSDYETENNNKYVDANEIPTGGAVKGSILNKDDEDYFVYQIPESGYTKVSFEILDFVPSKILGGWNLEIYDKNKSLVYKEAGITNDVTLPELPLAKGQKIYIRIHPKLAVSTFAPVEVEYKLKVNTVKSGKWEAENNGSFKKANKFSGTKYANIINSSDEDYFTFKAAKTGKYKLSIDTGDNVKHVYKVEVFVNNKSKKAVSKVTMSDKSYTFKAKKGQNVWVRIYGISGNSPIGNKYSLKYKFVKK</sequence>
<name>A0ABS1J1N7_9FIRM</name>
<dbReference type="Gene3D" id="2.60.120.380">
    <property type="match status" value="3"/>
</dbReference>
<protein>
    <submittedName>
        <fullName evidence="1">Uncharacterized protein</fullName>
    </submittedName>
</protein>
<dbReference type="SUPFAM" id="SSF89260">
    <property type="entry name" value="Collagen-binding domain"/>
    <property type="match status" value="1"/>
</dbReference>